<dbReference type="Gene3D" id="3.40.1390.20">
    <property type="entry name" value="HprK N-terminal domain-like"/>
    <property type="match status" value="1"/>
</dbReference>
<dbReference type="RefSeq" id="WP_102366425.1">
    <property type="nucleotide sequence ID" value="NZ_CP020991.1"/>
</dbReference>
<protein>
    <submittedName>
        <fullName evidence="2">DRTGG domain protein</fullName>
    </submittedName>
</protein>
<evidence type="ECO:0000313" key="2">
    <source>
        <dbReference type="EMBL" id="AUO20294.1"/>
    </source>
</evidence>
<evidence type="ECO:0000313" key="3">
    <source>
        <dbReference type="Proteomes" id="UP000235589"/>
    </source>
</evidence>
<accession>A0A2K9P4W7</accession>
<dbReference type="InterPro" id="IPR028979">
    <property type="entry name" value="Ser_kin/Pase_Hpr-like_N_sf"/>
</dbReference>
<reference evidence="2 3" key="1">
    <citation type="submission" date="2017-04" db="EMBL/GenBank/DDBJ databases">
        <title>Monoglobus pectinilyticus 14 draft genome.</title>
        <authorList>
            <person name="Kim C."/>
            <person name="Rosendale D.I."/>
            <person name="Kelly W.J."/>
            <person name="Tannock G.W."/>
            <person name="Patchett M.L."/>
            <person name="Jordens J.Z."/>
        </authorList>
    </citation>
    <scope>NUCLEOTIDE SEQUENCE [LARGE SCALE GENOMIC DNA]</scope>
    <source>
        <strain evidence="2 3">14</strain>
    </source>
</reference>
<keyword evidence="3" id="KW-1185">Reference proteome</keyword>
<dbReference type="GeneID" id="98063524"/>
<evidence type="ECO:0000259" key="1">
    <source>
        <dbReference type="Pfam" id="PF07085"/>
    </source>
</evidence>
<dbReference type="SUPFAM" id="SSF75138">
    <property type="entry name" value="HprK N-terminal domain-like"/>
    <property type="match status" value="1"/>
</dbReference>
<dbReference type="OrthoDB" id="9800356at2"/>
<dbReference type="AlphaFoldDB" id="A0A2K9P4W7"/>
<proteinExistence type="predicted"/>
<name>A0A2K9P4W7_9FIRM</name>
<dbReference type="EMBL" id="CP020991">
    <property type="protein sequence ID" value="AUO20294.1"/>
    <property type="molecule type" value="Genomic_DNA"/>
</dbReference>
<dbReference type="Pfam" id="PF07085">
    <property type="entry name" value="DRTGG"/>
    <property type="match status" value="1"/>
</dbReference>
<dbReference type="Proteomes" id="UP000235589">
    <property type="component" value="Chromosome"/>
</dbReference>
<feature type="domain" description="DRTGG" evidence="1">
    <location>
        <begin position="25"/>
        <end position="102"/>
    </location>
</feature>
<organism evidence="2 3">
    <name type="scientific">Monoglobus pectinilyticus</name>
    <dbReference type="NCBI Taxonomy" id="1981510"/>
    <lineage>
        <taxon>Bacteria</taxon>
        <taxon>Bacillati</taxon>
        <taxon>Bacillota</taxon>
        <taxon>Clostridia</taxon>
        <taxon>Monoglobales</taxon>
        <taxon>Monoglobaceae</taxon>
        <taxon>Monoglobus</taxon>
    </lineage>
</organism>
<gene>
    <name evidence="2" type="ORF">B9O19_02152</name>
</gene>
<dbReference type="InterPro" id="IPR010766">
    <property type="entry name" value="DRTGG"/>
</dbReference>
<sequence>MKISDLVKFGEYEILTNPDYEDKEITGCYIGDLLSWVMGRANSGDMWITVMSNINIVAVATLSDASCIVLAEDVDVESGIIDKANSQNVVILKTAKTSYEAAVDYYKLSSKNV</sequence>
<dbReference type="KEGG" id="mpec:B9O19_02152"/>